<dbReference type="Gramene" id="AET3Gv20262900.7">
    <property type="protein sequence ID" value="AET3Gv20262900.7"/>
    <property type="gene ID" value="AET3Gv20262900"/>
</dbReference>
<reference evidence="4" key="4">
    <citation type="submission" date="2019-03" db="UniProtKB">
        <authorList>
            <consortium name="EnsemblPlants"/>
        </authorList>
    </citation>
    <scope>IDENTIFICATION</scope>
</reference>
<evidence type="ECO:0000256" key="2">
    <source>
        <dbReference type="ARBA" id="ARBA00023242"/>
    </source>
</evidence>
<dbReference type="EnsemblPlants" id="AET3Gv20262900.11">
    <property type="protein sequence ID" value="AET3Gv20262900.11"/>
    <property type="gene ID" value="AET3Gv20262900"/>
</dbReference>
<proteinExistence type="predicted"/>
<dbReference type="GO" id="GO:0005634">
    <property type="term" value="C:nucleus"/>
    <property type="evidence" value="ECO:0007669"/>
    <property type="project" value="UniProtKB-SubCell"/>
</dbReference>
<dbReference type="Proteomes" id="UP000015105">
    <property type="component" value="Chromosome 3D"/>
</dbReference>
<sequence length="68" mass="7900">MYRKQQKNVHGCFTSDSDAFLFGARTVYRDVFIGDGGYVICYEMEDIEKKLHFDRKSLLCCNDLSFSS</sequence>
<dbReference type="Gramene" id="AET3Gv20262900.11">
    <property type="protein sequence ID" value="AET3Gv20262900.11"/>
    <property type="gene ID" value="AET3Gv20262900"/>
</dbReference>
<dbReference type="InterPro" id="IPR029060">
    <property type="entry name" value="PIN-like_dom_sf"/>
</dbReference>
<comment type="subcellular location">
    <subcellularLocation>
        <location evidence="1">Nucleus</location>
    </subcellularLocation>
</comment>
<dbReference type="Gramene" id="AET3Gv20262900.4">
    <property type="protein sequence ID" value="AET3Gv20262900.4"/>
    <property type="gene ID" value="AET3Gv20262900"/>
</dbReference>
<keyword evidence="5" id="KW-1185">Reference proteome</keyword>
<dbReference type="GO" id="GO:0004520">
    <property type="term" value="F:DNA endonuclease activity"/>
    <property type="evidence" value="ECO:0007669"/>
    <property type="project" value="TreeGrafter"/>
</dbReference>
<evidence type="ECO:0000256" key="1">
    <source>
        <dbReference type="ARBA" id="ARBA00004123"/>
    </source>
</evidence>
<dbReference type="PANTHER" id="PTHR16171:SF7">
    <property type="entry name" value="DNA REPAIR PROTEIN RAD2"/>
    <property type="match status" value="1"/>
</dbReference>
<dbReference type="EnsemblPlants" id="AET3Gv20262900.15">
    <property type="protein sequence ID" value="AET3Gv20262900.15"/>
    <property type="gene ID" value="AET3Gv20262900"/>
</dbReference>
<dbReference type="PANTHER" id="PTHR16171">
    <property type="entry name" value="DNA REPAIR PROTEIN COMPLEMENTING XP-G CELLS-RELATED"/>
    <property type="match status" value="1"/>
</dbReference>
<dbReference type="EnsemblPlants" id="AET3Gv20262900.16">
    <property type="protein sequence ID" value="AET3Gv20262900.16"/>
    <property type="gene ID" value="AET3Gv20262900"/>
</dbReference>
<name>A0A453E980_AEGTS</name>
<feature type="domain" description="XPG-I" evidence="3">
    <location>
        <begin position="5"/>
        <end position="60"/>
    </location>
</feature>
<reference evidence="4" key="3">
    <citation type="journal article" date="2017" name="Nature">
        <title>Genome sequence of the progenitor of the wheat D genome Aegilops tauschii.</title>
        <authorList>
            <person name="Luo M.C."/>
            <person name="Gu Y.Q."/>
            <person name="Puiu D."/>
            <person name="Wang H."/>
            <person name="Twardziok S.O."/>
            <person name="Deal K.R."/>
            <person name="Huo N."/>
            <person name="Zhu T."/>
            <person name="Wang L."/>
            <person name="Wang Y."/>
            <person name="McGuire P.E."/>
            <person name="Liu S."/>
            <person name="Long H."/>
            <person name="Ramasamy R.K."/>
            <person name="Rodriguez J.C."/>
            <person name="Van S.L."/>
            <person name="Yuan L."/>
            <person name="Wang Z."/>
            <person name="Xia Z."/>
            <person name="Xiao L."/>
            <person name="Anderson O.D."/>
            <person name="Ouyang S."/>
            <person name="Liang Y."/>
            <person name="Zimin A.V."/>
            <person name="Pertea G."/>
            <person name="Qi P."/>
            <person name="Bennetzen J.L."/>
            <person name="Dai X."/>
            <person name="Dawson M.W."/>
            <person name="Muller H.G."/>
            <person name="Kugler K."/>
            <person name="Rivarola-Duarte L."/>
            <person name="Spannagl M."/>
            <person name="Mayer K.F.X."/>
            <person name="Lu F.H."/>
            <person name="Bevan M.W."/>
            <person name="Leroy P."/>
            <person name="Li P."/>
            <person name="You F.M."/>
            <person name="Sun Q."/>
            <person name="Liu Z."/>
            <person name="Lyons E."/>
            <person name="Wicker T."/>
            <person name="Salzberg S.L."/>
            <person name="Devos K.M."/>
            <person name="Dvorak J."/>
        </authorList>
    </citation>
    <scope>NUCLEOTIDE SEQUENCE [LARGE SCALE GENOMIC DNA]</scope>
    <source>
        <strain evidence="4">cv. AL8/78</strain>
    </source>
</reference>
<dbReference type="Gene3D" id="3.40.50.1010">
    <property type="entry name" value="5'-nuclease"/>
    <property type="match status" value="1"/>
</dbReference>
<evidence type="ECO:0000313" key="5">
    <source>
        <dbReference type="Proteomes" id="UP000015105"/>
    </source>
</evidence>
<reference evidence="4" key="5">
    <citation type="journal article" date="2021" name="G3 (Bethesda)">
        <title>Aegilops tauschii genome assembly Aet v5.0 features greater sequence contiguity and improved annotation.</title>
        <authorList>
            <person name="Wang L."/>
            <person name="Zhu T."/>
            <person name="Rodriguez J.C."/>
            <person name="Deal K.R."/>
            <person name="Dubcovsky J."/>
            <person name="McGuire P.E."/>
            <person name="Lux T."/>
            <person name="Spannagl M."/>
            <person name="Mayer K.F.X."/>
            <person name="Baldrich P."/>
            <person name="Meyers B.C."/>
            <person name="Huo N."/>
            <person name="Gu Y.Q."/>
            <person name="Zhou H."/>
            <person name="Devos K.M."/>
            <person name="Bennetzen J.L."/>
            <person name="Unver T."/>
            <person name="Budak H."/>
            <person name="Gulick P.J."/>
            <person name="Galiba G."/>
            <person name="Kalapos B."/>
            <person name="Nelson D.R."/>
            <person name="Li P."/>
            <person name="You F.M."/>
            <person name="Luo M.C."/>
            <person name="Dvorak J."/>
        </authorList>
    </citation>
    <scope>NUCLEOTIDE SEQUENCE [LARGE SCALE GENOMIC DNA]</scope>
    <source>
        <strain evidence="4">cv. AL8/78</strain>
    </source>
</reference>
<dbReference type="Gramene" id="AET3Gv20262900.15">
    <property type="protein sequence ID" value="AET3Gv20262900.15"/>
    <property type="gene ID" value="AET3Gv20262900"/>
</dbReference>
<evidence type="ECO:0000259" key="3">
    <source>
        <dbReference type="Pfam" id="PF00867"/>
    </source>
</evidence>
<dbReference type="SUPFAM" id="SSF88723">
    <property type="entry name" value="PIN domain-like"/>
    <property type="match status" value="1"/>
</dbReference>
<reference evidence="5" key="1">
    <citation type="journal article" date="2014" name="Science">
        <title>Ancient hybridizations among the ancestral genomes of bread wheat.</title>
        <authorList>
            <consortium name="International Wheat Genome Sequencing Consortium,"/>
            <person name="Marcussen T."/>
            <person name="Sandve S.R."/>
            <person name="Heier L."/>
            <person name="Spannagl M."/>
            <person name="Pfeifer M."/>
            <person name="Jakobsen K.S."/>
            <person name="Wulff B.B."/>
            <person name="Steuernagel B."/>
            <person name="Mayer K.F."/>
            <person name="Olsen O.A."/>
        </authorList>
    </citation>
    <scope>NUCLEOTIDE SEQUENCE [LARGE SCALE GENOMIC DNA]</scope>
    <source>
        <strain evidence="5">cv. AL8/78</strain>
    </source>
</reference>
<keyword evidence="2" id="KW-0539">Nucleus</keyword>
<dbReference type="EnsemblPlants" id="AET3Gv20262900.7">
    <property type="protein sequence ID" value="AET3Gv20262900.7"/>
    <property type="gene ID" value="AET3Gv20262900"/>
</dbReference>
<protein>
    <recommendedName>
        <fullName evidence="3">XPG-I domain-containing protein</fullName>
    </recommendedName>
</protein>
<accession>A0A453E980</accession>
<evidence type="ECO:0000313" key="4">
    <source>
        <dbReference type="EnsemblPlants" id="AET3Gv20262900.16"/>
    </source>
</evidence>
<dbReference type="InterPro" id="IPR006086">
    <property type="entry name" value="XPG-I_dom"/>
</dbReference>
<dbReference type="Gramene" id="AET3Gv20262900.16">
    <property type="protein sequence ID" value="AET3Gv20262900.16"/>
    <property type="gene ID" value="AET3Gv20262900"/>
</dbReference>
<dbReference type="EnsemblPlants" id="AET3Gv20262900.4">
    <property type="protein sequence ID" value="AET3Gv20262900.4"/>
    <property type="gene ID" value="AET3Gv20262900"/>
</dbReference>
<dbReference type="AlphaFoldDB" id="A0A453E980"/>
<reference evidence="5" key="2">
    <citation type="journal article" date="2017" name="Nat. Plants">
        <title>The Aegilops tauschii genome reveals multiple impacts of transposons.</title>
        <authorList>
            <person name="Zhao G."/>
            <person name="Zou C."/>
            <person name="Li K."/>
            <person name="Wang K."/>
            <person name="Li T."/>
            <person name="Gao L."/>
            <person name="Zhang X."/>
            <person name="Wang H."/>
            <person name="Yang Z."/>
            <person name="Liu X."/>
            <person name="Jiang W."/>
            <person name="Mao L."/>
            <person name="Kong X."/>
            <person name="Jiao Y."/>
            <person name="Jia J."/>
        </authorList>
    </citation>
    <scope>NUCLEOTIDE SEQUENCE [LARGE SCALE GENOMIC DNA]</scope>
    <source>
        <strain evidence="5">cv. AL8/78</strain>
    </source>
</reference>
<dbReference type="GO" id="GO:0003697">
    <property type="term" value="F:single-stranded DNA binding"/>
    <property type="evidence" value="ECO:0007669"/>
    <property type="project" value="TreeGrafter"/>
</dbReference>
<organism evidence="4 5">
    <name type="scientific">Aegilops tauschii subsp. strangulata</name>
    <name type="common">Goatgrass</name>
    <dbReference type="NCBI Taxonomy" id="200361"/>
    <lineage>
        <taxon>Eukaryota</taxon>
        <taxon>Viridiplantae</taxon>
        <taxon>Streptophyta</taxon>
        <taxon>Embryophyta</taxon>
        <taxon>Tracheophyta</taxon>
        <taxon>Spermatophyta</taxon>
        <taxon>Magnoliopsida</taxon>
        <taxon>Liliopsida</taxon>
        <taxon>Poales</taxon>
        <taxon>Poaceae</taxon>
        <taxon>BOP clade</taxon>
        <taxon>Pooideae</taxon>
        <taxon>Triticodae</taxon>
        <taxon>Triticeae</taxon>
        <taxon>Triticinae</taxon>
        <taxon>Aegilops</taxon>
    </lineage>
</organism>
<dbReference type="Pfam" id="PF00867">
    <property type="entry name" value="XPG_I"/>
    <property type="match status" value="1"/>
</dbReference>